<feature type="region of interest" description="Disordered" evidence="1">
    <location>
        <begin position="1740"/>
        <end position="1814"/>
    </location>
</feature>
<feature type="compositionally biased region" description="Polar residues" evidence="1">
    <location>
        <begin position="880"/>
        <end position="898"/>
    </location>
</feature>
<dbReference type="Proteomes" id="UP001148834">
    <property type="component" value="Unassembled WGS sequence"/>
</dbReference>
<feature type="region of interest" description="Disordered" evidence="1">
    <location>
        <begin position="1212"/>
        <end position="1263"/>
    </location>
</feature>
<gene>
    <name evidence="2" type="ORF">N5925_03105</name>
</gene>
<feature type="compositionally biased region" description="Low complexity" evidence="1">
    <location>
        <begin position="1763"/>
        <end position="1774"/>
    </location>
</feature>
<feature type="compositionally biased region" description="Basic and acidic residues" evidence="1">
    <location>
        <begin position="617"/>
        <end position="633"/>
    </location>
</feature>
<feature type="region of interest" description="Disordered" evidence="1">
    <location>
        <begin position="880"/>
        <end position="899"/>
    </location>
</feature>
<feature type="region of interest" description="Disordered" evidence="1">
    <location>
        <begin position="1378"/>
        <end position="1437"/>
    </location>
</feature>
<feature type="region of interest" description="Disordered" evidence="1">
    <location>
        <begin position="1898"/>
        <end position="1919"/>
    </location>
</feature>
<accession>A0AA42JGH4</accession>
<sequence length="2518" mass="268074">MKIEFPATTGENPIVEGDKVTINYTPENTDGTAGTPTTLTYTYTNGEWKQEPTDTLQLPTEKGANNVVSVKLPEDKVADNTEVKAQTTDVSGKTSAESDTTKVVAPFDEKSAQPTITVKAVDVVSNGEAANNEPEKAIVTVTTTAPKGSLVKVYKAGELNTPIGEGVIDENGKAVITITENTNGAPQDIKSTDSLVATVQEVGTDGTTPVKAPSIPSTAVQVGTPAIGKHDANNPQSGGHEGDTTAPTTAPTLEALTDDANLGSVKVGLPTDAVEGDRVIVTFTPETPENAQPVSVTLTKGANGWTSSNTDLIPAPTNGSNEVTIAKDKVANNTEVTAVIKDLADNEKAASPNATAYPNERTPLENGVAIAKAIDTDDVSNATPEKFTITGKSEKGAVVKAYVTHNGEKVVIGTFKVTEENGSFSFDTTDIKKDNALKAKLAGFTFNTENGQATQITVEATKEGKAPSKEATVTAKAAAKGQADQHEEKTAPANPTITPYMEGFGGAKVELPTPAEGETLEVEITVTPKVAGTDNNATPTNGEAKKVTLAYNGSEWTVQNGNGSDNSLVTLKDIGGKKVAIISGDKAPLGGTISATTTDFAGNKQNTAATETLNKGPTDETAKEPDYSKDRTDVPTIKAGRTEGTGNGDQPNAGDIVAKPGGDNDRMVVKYKDNEGKDKEIVVKKDLEQGKWVLDDTTPADKKPASTDDYIIKDDGTVIVKGQKVKDGLEAEAIGYKTVNGQGEKASNKPYETSDTTENNTRLTTVQEAKIKALVDDTTPTEADAPHLVKGKENTYQQGTAIIEPQGDNEKVVVSFKGYTMTPTAMPGETNTNNQPIPTVKPQNGTSSVSEDVDMVLVAQKVNGVWGLFAATKADYEKLQQAQTTPTDNGENPSNTQGVGLVPAKDAGIATIDPNTGKITLNANAVKDGSPVTAKGYNALGLPAEGKDAVEKTQGTNGQSDQITSNTSITVGSDLRQDQDVVADKPSLEQLSNGDMVARPQGDNTKLEVAFEKKGSNNNEKTTVTIEQAEKDISFTTEDGQTQTAKVKVWKFSENQQNLTEDNDGDPNTMLINGVKVKLNPGTGELTLDKSGLKENSNVTAVGIDAKSNRSESPAEQPVKADPTPTADPATVTPDGTIIPGGDTKEYEIFKKPLEGEGEAQSIGKVVKGEDGQWTEQGLPDGMAVDPNTGKVTVPAEQVGENNGIYVETKDGNGAISGSGEPVKPPKTDTTPDATDKPTIEQGTGTNVGGLIIKPGQTTTPADTDNVRLEVSYVKEKAENGKDKPTADASTQVADGKLVATKNTQTGKWSFEKLTREVEQDGADGQKVKVTEQYDVPSTVAEINPETGEITLKAFEVMDNTQVNVTAYNNKDVPAKADSATAAANPGTVAEADQPKGPEIITVEPPPPEPPKPAEPELEPPPPVSPTDTKDSPTTFINKGIGSVEIKAGQNVDFISFTVETAQGKQNIAFIKDDNGSWEKYVMKLGDANNNDIVDGNETVEYEPVTPAQQLNGTFTVNGITSSHITNILVGKEGDDYLKPVEDTTIAKNFDVSGAGHKVHSFAVKQSQTVAVPERMDVLSSGEELVSPVIQPEIVKETGKYRLKVTADPTKVSAMTFDLNTSEAFSTFYIVSDAGKWTALPGDHGYDFAKFFVAPSESEPNVFYIEEKQGGTFGINTDANGSKDNQPNNIIDEFVYGVRKNTQDNNRMDEYYWVNNDVWSGGNKITLSNVNIISSAQTVSGGASTTVPSTGGSGGTNTGGDSSGTQTGGDTTQPQQPPAPQKPKYETIGKPTAEQDTQNQGGVKVKPAGTNGDETKAFRVDYKDAATGMNRVIWFKKNTQGQWELDSSKANEHNGVQVSTNGTGDIRLNQTNGEVTFAPKVLKDGTKVTITAFDSQERARDNATADAVKEPQPTTPDAQIDKQNAGGAWVQPKGNTLKFVLTYKNEQGQNQLLEYQNKGTKDNPNWQLVSVNNQTTSQAPSGVTVQSSTGKVTIAPSAVKGNSAVIIDSYNNEGIKTHGNETVTIADKIDYQDALNKLYQIKSDLGAWYNERRWHVFASTNRYDNGWLKYKLGEDTSDSWAAQLWRRGEGGNSKPLYKNAIAGDPRGREWVFSNTADVAIIRSSLGYMTEDSGDIDQMKLSFKDGNDMLLIGNDMGTGYVNYSGGQPLRKIKVDMGKGNDVLLVGQDNEHYHVIQHKASGTFDIVHRSTQISNDFQRINHMNNDAWYGGQMRNVEVHMGDGNDAILLKGVANAGANTYASADNIVYLGNGDNRFIVADGGGEAYSVRSTTIYGGNGDDLIIGPTFEKGTNIMLGSGRNKFITKRLGDAHIQMGDDSDYVEVKTSIYAGAKVNMGSGHDIFVQGAWQSESATSIDGGSGIDHYIVNGATGYNYAQASTANIKGFERIELRNRSVFNVRIKDLVSDSGLEGPVKIYYSNKYSTKVDLGAIDDDYTQNSSRGEEGLKDPSLGGNNSVWKKSGSVVDNIMGKNITFDIYYHSSESNSAYKHEVWIQQGIIVI</sequence>
<feature type="compositionally biased region" description="Polar residues" evidence="1">
    <location>
        <begin position="829"/>
        <end position="846"/>
    </location>
</feature>
<proteinExistence type="predicted"/>
<protein>
    <submittedName>
        <fullName evidence="2">Uncharacterized protein</fullName>
    </submittedName>
</protein>
<comment type="caution">
    <text evidence="2">The sequence shown here is derived from an EMBL/GenBank/DDBJ whole genome shotgun (WGS) entry which is preliminary data.</text>
</comment>
<reference evidence="2" key="1">
    <citation type="submission" date="2022-09" db="EMBL/GenBank/DDBJ databases">
        <title>Molecular characterization of Glaesserella parasuis strains circulating in commercial swine farms using whole-genome sequencing.</title>
        <authorList>
            <person name="Mugabi R."/>
            <person name="Clavijo M."/>
            <person name="Li G."/>
        </authorList>
    </citation>
    <scope>NUCLEOTIDE SEQUENCE</scope>
    <source>
        <strain evidence="2">0435-53</strain>
    </source>
</reference>
<dbReference type="EMBL" id="JAODIR010000009">
    <property type="protein sequence ID" value="MDD2167610.1"/>
    <property type="molecule type" value="Genomic_DNA"/>
</dbReference>
<evidence type="ECO:0000256" key="1">
    <source>
        <dbReference type="SAM" id="MobiDB-lite"/>
    </source>
</evidence>
<feature type="compositionally biased region" description="Pro residues" evidence="1">
    <location>
        <begin position="1404"/>
        <end position="1425"/>
    </location>
</feature>
<organism evidence="2 3">
    <name type="scientific">Glaesserella parasuis</name>
    <name type="common">Haemophilus parasuis</name>
    <dbReference type="NCBI Taxonomy" id="738"/>
    <lineage>
        <taxon>Bacteria</taxon>
        <taxon>Pseudomonadati</taxon>
        <taxon>Pseudomonadota</taxon>
        <taxon>Gammaproteobacteria</taxon>
        <taxon>Pasteurellales</taxon>
        <taxon>Pasteurellaceae</taxon>
        <taxon>Glaesserella</taxon>
    </lineage>
</organism>
<feature type="region of interest" description="Disordered" evidence="1">
    <location>
        <begin position="604"/>
        <end position="666"/>
    </location>
</feature>
<feature type="region of interest" description="Disordered" evidence="1">
    <location>
        <begin position="826"/>
        <end position="846"/>
    </location>
</feature>
<feature type="region of interest" description="Disordered" evidence="1">
    <location>
        <begin position="478"/>
        <end position="498"/>
    </location>
</feature>
<feature type="compositionally biased region" description="Gly residues" evidence="1">
    <location>
        <begin position="1751"/>
        <end position="1762"/>
    </location>
</feature>
<evidence type="ECO:0000313" key="2">
    <source>
        <dbReference type="EMBL" id="MDD2167610.1"/>
    </source>
</evidence>
<evidence type="ECO:0000313" key="3">
    <source>
        <dbReference type="Proteomes" id="UP001148834"/>
    </source>
</evidence>
<feature type="region of interest" description="Disordered" evidence="1">
    <location>
        <begin position="225"/>
        <end position="250"/>
    </location>
</feature>
<feature type="compositionally biased region" description="Basic and acidic residues" evidence="1">
    <location>
        <begin position="1898"/>
        <end position="1909"/>
    </location>
</feature>
<feature type="compositionally biased region" description="Low complexity" evidence="1">
    <location>
        <begin position="1121"/>
        <end position="1135"/>
    </location>
</feature>
<feature type="compositionally biased region" description="Polar residues" evidence="1">
    <location>
        <begin position="604"/>
        <end position="615"/>
    </location>
</feature>
<feature type="compositionally biased region" description="Low complexity" evidence="1">
    <location>
        <begin position="1740"/>
        <end position="1750"/>
    </location>
</feature>
<name>A0AA42JGH4_GLAPU</name>
<feature type="region of interest" description="Disordered" evidence="1">
    <location>
        <begin position="1104"/>
        <end position="1143"/>
    </location>
</feature>